<dbReference type="InterPro" id="IPR001647">
    <property type="entry name" value="HTH_TetR"/>
</dbReference>
<keyword evidence="2 3" id="KW-0238">DNA-binding</keyword>
<evidence type="ECO:0000256" key="3">
    <source>
        <dbReference type="PROSITE-ProRule" id="PRU00335"/>
    </source>
</evidence>
<dbReference type="InterPro" id="IPR023772">
    <property type="entry name" value="DNA-bd_HTH_TetR-type_CS"/>
</dbReference>
<keyword evidence="6" id="KW-1185">Reference proteome</keyword>
<dbReference type="SUPFAM" id="SSF46689">
    <property type="entry name" value="Homeodomain-like"/>
    <property type="match status" value="1"/>
</dbReference>
<dbReference type="GO" id="GO:0003677">
    <property type="term" value="F:DNA binding"/>
    <property type="evidence" value="ECO:0007669"/>
    <property type="project" value="UniProtKB-UniRule"/>
</dbReference>
<feature type="DNA-binding region" description="H-T-H motif" evidence="3">
    <location>
        <begin position="25"/>
        <end position="44"/>
    </location>
</feature>
<dbReference type="PANTHER" id="PTHR43479:SF22">
    <property type="entry name" value="TRANSCRIPTIONAL REGULATOR, TETR FAMILY"/>
    <property type="match status" value="1"/>
</dbReference>
<dbReference type="Pfam" id="PF00440">
    <property type="entry name" value="TetR_N"/>
    <property type="match status" value="1"/>
</dbReference>
<dbReference type="EMBL" id="FOJW01000012">
    <property type="protein sequence ID" value="SFB26954.1"/>
    <property type="molecule type" value="Genomic_DNA"/>
</dbReference>
<dbReference type="AlphaFoldDB" id="A0A1I0ZMN4"/>
<dbReference type="Gene3D" id="1.10.357.10">
    <property type="entry name" value="Tetracycline Repressor, domain 2"/>
    <property type="match status" value="1"/>
</dbReference>
<protein>
    <submittedName>
        <fullName evidence="5">Transcriptional regulator, TetR family</fullName>
    </submittedName>
</protein>
<accession>A0A1I0ZMN4</accession>
<keyword evidence="1" id="KW-0678">Repressor</keyword>
<dbReference type="Proteomes" id="UP000198642">
    <property type="component" value="Unassembled WGS sequence"/>
</dbReference>
<evidence type="ECO:0000256" key="1">
    <source>
        <dbReference type="ARBA" id="ARBA00022491"/>
    </source>
</evidence>
<organism evidence="5 6">
    <name type="scientific">Lentibacillus halodurans</name>
    <dbReference type="NCBI Taxonomy" id="237679"/>
    <lineage>
        <taxon>Bacteria</taxon>
        <taxon>Bacillati</taxon>
        <taxon>Bacillota</taxon>
        <taxon>Bacilli</taxon>
        <taxon>Bacillales</taxon>
        <taxon>Bacillaceae</taxon>
        <taxon>Lentibacillus</taxon>
    </lineage>
</organism>
<dbReference type="InterPro" id="IPR050624">
    <property type="entry name" value="HTH-type_Tx_Regulator"/>
</dbReference>
<evidence type="ECO:0000256" key="2">
    <source>
        <dbReference type="ARBA" id="ARBA00023125"/>
    </source>
</evidence>
<proteinExistence type="predicted"/>
<sequence length="287" mass="33434">MNKKKIKLIEAGMKLFAEKGYHMTSIEEIASEAGVSKGAFYLHFESKKDFIMTSLNYYHQEIAARIENVQKQNLAPRDSLAKQIGVVIRYIYKYKDFLTMQLRQNISIGQSTDTFIQQMKLQNFHWLRQNIENIYGEQMACYYPDIIIQLEGLMNGYVKWIIIDGIEIDRNHLGAYLVRRMDDLVSGMLKHEEAPLVTKNHIPDLYQGEVQVSELLFSMKAKINSLKLPEEKAGQLHDIIMMILNETGKEHPQKPIIQGLLVHFQRMPEFEEECKEMGRLLHIDLLD</sequence>
<reference evidence="5 6" key="1">
    <citation type="submission" date="2016-10" db="EMBL/GenBank/DDBJ databases">
        <authorList>
            <person name="de Groot N.N."/>
        </authorList>
    </citation>
    <scope>NUCLEOTIDE SEQUENCE [LARGE SCALE GENOMIC DNA]</scope>
    <source>
        <strain evidence="5 6">CGMCC 1.3702</strain>
    </source>
</reference>
<evidence type="ECO:0000313" key="6">
    <source>
        <dbReference type="Proteomes" id="UP000198642"/>
    </source>
</evidence>
<name>A0A1I0ZMN4_9BACI</name>
<dbReference type="InterPro" id="IPR009057">
    <property type="entry name" value="Homeodomain-like_sf"/>
</dbReference>
<evidence type="ECO:0000259" key="4">
    <source>
        <dbReference type="PROSITE" id="PS50977"/>
    </source>
</evidence>
<feature type="domain" description="HTH tetR-type" evidence="4">
    <location>
        <begin position="2"/>
        <end position="62"/>
    </location>
</feature>
<evidence type="ECO:0000313" key="5">
    <source>
        <dbReference type="EMBL" id="SFB26954.1"/>
    </source>
</evidence>
<dbReference type="PRINTS" id="PR00455">
    <property type="entry name" value="HTHTETR"/>
</dbReference>
<dbReference type="RefSeq" id="WP_170848267.1">
    <property type="nucleotide sequence ID" value="NZ_FOJW01000012.1"/>
</dbReference>
<dbReference type="PROSITE" id="PS50977">
    <property type="entry name" value="HTH_TETR_2"/>
    <property type="match status" value="1"/>
</dbReference>
<dbReference type="PANTHER" id="PTHR43479">
    <property type="entry name" value="ACREF/ENVCD OPERON REPRESSOR-RELATED"/>
    <property type="match status" value="1"/>
</dbReference>
<dbReference type="PROSITE" id="PS01081">
    <property type="entry name" value="HTH_TETR_1"/>
    <property type="match status" value="1"/>
</dbReference>
<gene>
    <name evidence="5" type="ORF">SAMN04488072_11278</name>
</gene>
<dbReference type="STRING" id="237679.SAMN04488072_11278"/>